<feature type="region of interest" description="Disordered" evidence="1">
    <location>
        <begin position="1"/>
        <end position="24"/>
    </location>
</feature>
<protein>
    <recommendedName>
        <fullName evidence="4">F-box domain-containing protein</fullName>
    </recommendedName>
</protein>
<sequence length="231" mass="26496">MDPHALRLSSPSDSPEDTDERPRFNIDDMIAAREVELDDQFRAPDAKRRDEQIYKDKHEANEREMKNHGYGIFKLPAEIRMHIYKYLVDDEALQVTLLNGKACLVDSNALAILGICRQIRKEVAELPFNKAFKFVTFRYISMLDSWKDAIRGDPELFLEFLRSIRAPEIKRFEVVGVMGGSDGLEKMQTPKIKGKGRNGSPNYKDEMAAYIHIIYPKAEVTFNDVADIGKI</sequence>
<accession>A0A9P4W7X4</accession>
<dbReference type="OrthoDB" id="3796551at2759"/>
<dbReference type="AlphaFoldDB" id="A0A9P4W7X4"/>
<organism evidence="2 3">
    <name type="scientific">Curvularia kusanoi</name>
    <name type="common">Cochliobolus kusanoi</name>
    <dbReference type="NCBI Taxonomy" id="90978"/>
    <lineage>
        <taxon>Eukaryota</taxon>
        <taxon>Fungi</taxon>
        <taxon>Dikarya</taxon>
        <taxon>Ascomycota</taxon>
        <taxon>Pezizomycotina</taxon>
        <taxon>Dothideomycetes</taxon>
        <taxon>Pleosporomycetidae</taxon>
        <taxon>Pleosporales</taxon>
        <taxon>Pleosporineae</taxon>
        <taxon>Pleosporaceae</taxon>
        <taxon>Curvularia</taxon>
    </lineage>
</organism>
<comment type="caution">
    <text evidence="2">The sequence shown here is derived from an EMBL/GenBank/DDBJ whole genome shotgun (WGS) entry which is preliminary data.</text>
</comment>
<gene>
    <name evidence="2" type="ORF">E8E13_007369</name>
</gene>
<evidence type="ECO:0000256" key="1">
    <source>
        <dbReference type="SAM" id="MobiDB-lite"/>
    </source>
</evidence>
<reference evidence="2" key="1">
    <citation type="submission" date="2019-04" db="EMBL/GenBank/DDBJ databases">
        <title>Sequencing of skin fungus with MAO and IRED activity.</title>
        <authorList>
            <person name="Marsaioli A.J."/>
            <person name="Bonatto J.M.C."/>
            <person name="Reis Junior O."/>
        </authorList>
    </citation>
    <scope>NUCLEOTIDE SEQUENCE</scope>
    <source>
        <strain evidence="2">30M1</strain>
    </source>
</reference>
<evidence type="ECO:0008006" key="4">
    <source>
        <dbReference type="Google" id="ProtNLM"/>
    </source>
</evidence>
<proteinExistence type="predicted"/>
<dbReference type="EMBL" id="SWKU01000013">
    <property type="protein sequence ID" value="KAF3001411.1"/>
    <property type="molecule type" value="Genomic_DNA"/>
</dbReference>
<evidence type="ECO:0000313" key="2">
    <source>
        <dbReference type="EMBL" id="KAF3001411.1"/>
    </source>
</evidence>
<dbReference type="Proteomes" id="UP000801428">
    <property type="component" value="Unassembled WGS sequence"/>
</dbReference>
<evidence type="ECO:0000313" key="3">
    <source>
        <dbReference type="Proteomes" id="UP000801428"/>
    </source>
</evidence>
<name>A0A9P4W7X4_CURKU</name>
<keyword evidence="3" id="KW-1185">Reference proteome</keyword>